<sequence length="112" mass="12825">MANSIKRQSRIRGKMKKYNPTGLRLTVFRSLKNIYAQVIDDSKNQTLVSASSVEKAMDKKKKMELSVEVGKLVAKRALEKGIKEVYFDRGRYKYHGRIKAVADSARKEGLKF</sequence>
<dbReference type="Proteomes" id="UP000747791">
    <property type="component" value="Unassembled WGS sequence"/>
</dbReference>
<evidence type="ECO:0000313" key="10">
    <source>
        <dbReference type="EMBL" id="NCU52767.1"/>
    </source>
</evidence>
<dbReference type="EMBL" id="RGOB01000004">
    <property type="protein sequence ID" value="NCU52767.1"/>
    <property type="molecule type" value="Genomic_DNA"/>
</dbReference>
<dbReference type="EMBL" id="RGMI01000001">
    <property type="protein sequence ID" value="NCU50173.1"/>
    <property type="molecule type" value="Genomic_DNA"/>
</dbReference>
<comment type="similarity">
    <text evidence="1 7">Belongs to the universal ribosomal protein uL18 family.</text>
</comment>
<evidence type="ECO:0000256" key="3">
    <source>
        <dbReference type="ARBA" id="ARBA00022884"/>
    </source>
</evidence>
<evidence type="ECO:0000256" key="7">
    <source>
        <dbReference type="HAMAP-Rule" id="MF_01337"/>
    </source>
</evidence>
<evidence type="ECO:0000256" key="6">
    <source>
        <dbReference type="ARBA" id="ARBA00035197"/>
    </source>
</evidence>
<protein>
    <recommendedName>
        <fullName evidence="6 7">Large ribosomal subunit protein uL18</fullName>
    </recommendedName>
</protein>
<evidence type="ECO:0000256" key="1">
    <source>
        <dbReference type="ARBA" id="ARBA00007116"/>
    </source>
</evidence>
<dbReference type="AlphaFoldDB" id="A0A845S957"/>
<organism evidence="11 12">
    <name type="scientific">Candidatus Fonsibacter lacus</name>
    <dbReference type="NCBI Taxonomy" id="2576439"/>
    <lineage>
        <taxon>Bacteria</taxon>
        <taxon>Pseudomonadati</taxon>
        <taxon>Pseudomonadota</taxon>
        <taxon>Alphaproteobacteria</taxon>
        <taxon>Candidatus Pelagibacterales</taxon>
        <taxon>Candidatus Pelagibacterales incertae sedis</taxon>
        <taxon>Candidatus Fonsibacter</taxon>
    </lineage>
</organism>
<evidence type="ECO:0000256" key="4">
    <source>
        <dbReference type="ARBA" id="ARBA00022980"/>
    </source>
</evidence>
<evidence type="ECO:0000313" key="11">
    <source>
        <dbReference type="EMBL" id="NCU62524.1"/>
    </source>
</evidence>
<dbReference type="NCBIfam" id="TIGR00060">
    <property type="entry name" value="L18_bact"/>
    <property type="match status" value="1"/>
</dbReference>
<dbReference type="Proteomes" id="UP000572953">
    <property type="component" value="Unassembled WGS sequence"/>
</dbReference>
<proteinExistence type="inferred from homology"/>
<dbReference type="InterPro" id="IPR004389">
    <property type="entry name" value="Ribosomal_uL18_bac-type"/>
</dbReference>
<name>A0A845S957_9PROT</name>
<dbReference type="GO" id="GO:0003735">
    <property type="term" value="F:structural constituent of ribosome"/>
    <property type="evidence" value="ECO:0007669"/>
    <property type="project" value="InterPro"/>
</dbReference>
<evidence type="ECO:0000313" key="9">
    <source>
        <dbReference type="EMBL" id="NCU50173.1"/>
    </source>
</evidence>
<evidence type="ECO:0000313" key="12">
    <source>
        <dbReference type="Proteomes" id="UP000572953"/>
    </source>
</evidence>
<reference evidence="11 12" key="1">
    <citation type="submission" date="2018-10" db="EMBL/GenBank/DDBJ databases">
        <title>Iterative Subtractive Binning of Freshwater Chronoseries Metagenomes Recovers Nearly Complete Genomes from over Four Hundred Novel Species.</title>
        <authorList>
            <person name="Rodriguez-R L.M."/>
            <person name="Tsementzi D."/>
            <person name="Luo C."/>
            <person name="Konstantinidis K.T."/>
        </authorList>
    </citation>
    <scope>NUCLEOTIDE SEQUENCE [LARGE SCALE GENOMIC DNA]</scope>
    <source>
        <strain evidence="11">WB7_2B_003</strain>
        <strain evidence="8">WB7_6_001</strain>
        <strain evidence="9">WB8_1A_003</strain>
        <strain evidence="10">WB8_2A_004</strain>
    </source>
</reference>
<dbReference type="Proteomes" id="UP000713222">
    <property type="component" value="Unassembled WGS sequence"/>
</dbReference>
<comment type="function">
    <text evidence="7">This is one of the proteins that bind and probably mediate the attachment of the 5S RNA into the large ribosomal subunit, where it forms part of the central protuberance.</text>
</comment>
<dbReference type="GO" id="GO:0006412">
    <property type="term" value="P:translation"/>
    <property type="evidence" value="ECO:0007669"/>
    <property type="project" value="UniProtKB-UniRule"/>
</dbReference>
<dbReference type="InterPro" id="IPR005484">
    <property type="entry name" value="Ribosomal_uL18_bac/plant/anim"/>
</dbReference>
<evidence type="ECO:0000256" key="5">
    <source>
        <dbReference type="ARBA" id="ARBA00023274"/>
    </source>
</evidence>
<dbReference type="GO" id="GO:0008097">
    <property type="term" value="F:5S rRNA binding"/>
    <property type="evidence" value="ECO:0007669"/>
    <property type="project" value="TreeGrafter"/>
</dbReference>
<keyword evidence="3 7" id="KW-0694">RNA-binding</keyword>
<accession>A0A845S957</accession>
<dbReference type="HAMAP" id="MF_01337_B">
    <property type="entry name" value="Ribosomal_uL18_B"/>
    <property type="match status" value="1"/>
</dbReference>
<dbReference type="PANTHER" id="PTHR12899">
    <property type="entry name" value="39S RIBOSOMAL PROTEIN L18, MITOCHONDRIAL"/>
    <property type="match status" value="1"/>
</dbReference>
<dbReference type="FunFam" id="3.30.420.100:FF:000001">
    <property type="entry name" value="50S ribosomal protein L18"/>
    <property type="match status" value="1"/>
</dbReference>
<dbReference type="Proteomes" id="UP000699985">
    <property type="component" value="Unassembled WGS sequence"/>
</dbReference>
<keyword evidence="2 7" id="KW-0699">rRNA-binding</keyword>
<comment type="subunit">
    <text evidence="7">Part of the 50S ribosomal subunit; part of the 5S rRNA/L5/L18/L25 subcomplex. Contacts the 5S and 23S rRNAs.</text>
</comment>
<keyword evidence="4 7" id="KW-0689">Ribosomal protein</keyword>
<dbReference type="Gene3D" id="3.30.420.100">
    <property type="match status" value="1"/>
</dbReference>
<keyword evidence="5 7" id="KW-0687">Ribonucleoprotein</keyword>
<evidence type="ECO:0000256" key="2">
    <source>
        <dbReference type="ARBA" id="ARBA00022730"/>
    </source>
</evidence>
<dbReference type="GO" id="GO:0022625">
    <property type="term" value="C:cytosolic large ribosomal subunit"/>
    <property type="evidence" value="ECO:0007669"/>
    <property type="project" value="TreeGrafter"/>
</dbReference>
<evidence type="ECO:0000313" key="8">
    <source>
        <dbReference type="EMBL" id="NBN87731.1"/>
    </source>
</evidence>
<comment type="caution">
    <text evidence="11">The sequence shown here is derived from an EMBL/GenBank/DDBJ whole genome shotgun (WGS) entry which is preliminary data.</text>
</comment>
<dbReference type="InterPro" id="IPR057268">
    <property type="entry name" value="Ribosomal_L18"/>
</dbReference>
<dbReference type="EMBL" id="RGET01000010">
    <property type="protein sequence ID" value="NBN87731.1"/>
    <property type="molecule type" value="Genomic_DNA"/>
</dbReference>
<dbReference type="Pfam" id="PF00861">
    <property type="entry name" value="Ribosomal_L18p"/>
    <property type="match status" value="1"/>
</dbReference>
<gene>
    <name evidence="7" type="primary">rplR</name>
    <name evidence="8" type="ORF">EBV32_01380</name>
    <name evidence="11" type="ORF">EBV78_00275</name>
    <name evidence="9" type="ORF">EBX29_00080</name>
    <name evidence="10" type="ORF">EBX74_00415</name>
</gene>
<dbReference type="EMBL" id="RGGN01000003">
    <property type="protein sequence ID" value="NCU62524.1"/>
    <property type="molecule type" value="Genomic_DNA"/>
</dbReference>
<dbReference type="CDD" id="cd00432">
    <property type="entry name" value="Ribosomal_L18_L5e"/>
    <property type="match status" value="1"/>
</dbReference>
<dbReference type="SUPFAM" id="SSF53137">
    <property type="entry name" value="Translational machinery components"/>
    <property type="match status" value="1"/>
</dbReference>
<dbReference type="PANTHER" id="PTHR12899:SF3">
    <property type="entry name" value="LARGE RIBOSOMAL SUBUNIT PROTEIN UL18M"/>
    <property type="match status" value="1"/>
</dbReference>